<dbReference type="AlphaFoldDB" id="A0A9Q2NJT4"/>
<keyword evidence="12 15" id="KW-0460">Magnesium</keyword>
<evidence type="ECO:0000256" key="14">
    <source>
        <dbReference type="ARBA" id="ARBA00023136"/>
    </source>
</evidence>
<dbReference type="Pfam" id="PF20833">
    <property type="entry name" value="RNase_E_G_Thio"/>
    <property type="match status" value="1"/>
</dbReference>
<feature type="compositionally biased region" description="Low complexity" evidence="16">
    <location>
        <begin position="662"/>
        <end position="674"/>
    </location>
</feature>
<dbReference type="InterPro" id="IPR003029">
    <property type="entry name" value="S1_domain"/>
</dbReference>
<comment type="cofactor">
    <cofactor evidence="15">
        <name>Zn(2+)</name>
        <dbReference type="ChEBI" id="CHEBI:29105"/>
    </cofactor>
    <text evidence="15">Binds 2 Zn(2+) ions per homotetramer.</text>
</comment>
<proteinExistence type="inferred from homology"/>
<dbReference type="InterPro" id="IPR019307">
    <property type="entry name" value="RNA-bd_AU-1/RNase_E/G"/>
</dbReference>
<keyword evidence="4 15" id="KW-0997">Cell inner membrane</keyword>
<keyword evidence="6 15" id="KW-0819">tRNA processing</keyword>
<accession>A0A9Q2NJT4</accession>
<feature type="compositionally biased region" description="Low complexity" evidence="16">
    <location>
        <begin position="865"/>
        <end position="912"/>
    </location>
</feature>
<dbReference type="NCBIfam" id="TIGR00757">
    <property type="entry name" value="RNaseEG"/>
    <property type="match status" value="1"/>
</dbReference>
<dbReference type="HAMAP" id="MF_00970">
    <property type="entry name" value="RNase_E"/>
    <property type="match status" value="1"/>
</dbReference>
<dbReference type="PANTHER" id="PTHR30001:SF1">
    <property type="entry name" value="RIBONUCLEASE E_G-LIKE PROTEIN, CHLOROPLASTIC"/>
    <property type="match status" value="1"/>
</dbReference>
<dbReference type="InterPro" id="IPR004659">
    <property type="entry name" value="RNase_E/G"/>
</dbReference>
<dbReference type="InterPro" id="IPR012340">
    <property type="entry name" value="NA-bd_OB-fold"/>
</dbReference>
<evidence type="ECO:0000256" key="2">
    <source>
        <dbReference type="ARBA" id="ARBA00022475"/>
    </source>
</evidence>
<dbReference type="InterPro" id="IPR048583">
    <property type="entry name" value="RNase_E_G_thioredoxin-like"/>
</dbReference>
<dbReference type="PANTHER" id="PTHR30001">
    <property type="entry name" value="RIBONUCLEASE"/>
    <property type="match status" value="1"/>
</dbReference>
<comment type="similarity">
    <text evidence="15">Belongs to the RNase E/G family. RNase E subfamily.</text>
</comment>
<evidence type="ECO:0000256" key="7">
    <source>
        <dbReference type="ARBA" id="ARBA00022722"/>
    </source>
</evidence>
<protein>
    <recommendedName>
        <fullName evidence="15">Ribonuclease E</fullName>
        <shortName evidence="15">RNase E</shortName>
        <ecNumber evidence="15">3.1.26.12</ecNumber>
    </recommendedName>
</protein>
<dbReference type="GO" id="GO:0019843">
    <property type="term" value="F:rRNA binding"/>
    <property type="evidence" value="ECO:0007669"/>
    <property type="project" value="UniProtKB-KW"/>
</dbReference>
<keyword evidence="5 15" id="KW-0698">rRNA processing</keyword>
<dbReference type="SMART" id="SM00316">
    <property type="entry name" value="S1"/>
    <property type="match status" value="1"/>
</dbReference>
<feature type="compositionally biased region" description="Basic and acidic residues" evidence="16">
    <location>
        <begin position="914"/>
        <end position="923"/>
    </location>
</feature>
<evidence type="ECO:0000256" key="8">
    <source>
        <dbReference type="ARBA" id="ARBA00022723"/>
    </source>
</evidence>
<evidence type="ECO:0000256" key="13">
    <source>
        <dbReference type="ARBA" id="ARBA00022884"/>
    </source>
</evidence>
<dbReference type="GO" id="GO:0000049">
    <property type="term" value="F:tRNA binding"/>
    <property type="evidence" value="ECO:0007669"/>
    <property type="project" value="UniProtKB-KW"/>
</dbReference>
<feature type="compositionally biased region" description="Basic and acidic residues" evidence="16">
    <location>
        <begin position="178"/>
        <end position="200"/>
    </location>
</feature>
<feature type="region of interest" description="Disordered" evidence="16">
    <location>
        <begin position="662"/>
        <end position="958"/>
    </location>
</feature>
<keyword evidence="3 15" id="KW-0963">Cytoplasm</keyword>
<dbReference type="GO" id="GO:0006364">
    <property type="term" value="P:rRNA processing"/>
    <property type="evidence" value="ECO:0007669"/>
    <property type="project" value="UniProtKB-UniRule"/>
</dbReference>
<dbReference type="InterPro" id="IPR028878">
    <property type="entry name" value="RNase_E"/>
</dbReference>
<evidence type="ECO:0000313" key="19">
    <source>
        <dbReference type="Proteomes" id="UP000809337"/>
    </source>
</evidence>
<keyword evidence="2 15" id="KW-1003">Cell membrane</keyword>
<evidence type="ECO:0000256" key="4">
    <source>
        <dbReference type="ARBA" id="ARBA00022519"/>
    </source>
</evidence>
<dbReference type="Gene3D" id="3.40.1260.20">
    <property type="entry name" value="Ribonuclease E, catalytic domain"/>
    <property type="match status" value="1"/>
</dbReference>
<dbReference type="Pfam" id="PF10150">
    <property type="entry name" value="RNase_E_G"/>
    <property type="match status" value="1"/>
</dbReference>
<feature type="region of interest" description="Disordered" evidence="16">
    <location>
        <begin position="93"/>
        <end position="216"/>
    </location>
</feature>
<dbReference type="RefSeq" id="WP_231032792.1">
    <property type="nucleotide sequence ID" value="NZ_JAJNGX010000002.1"/>
</dbReference>
<feature type="compositionally biased region" description="Acidic residues" evidence="16">
    <location>
        <begin position="149"/>
        <end position="159"/>
    </location>
</feature>
<comment type="subunit">
    <text evidence="15">Homotetramer formed by a dimer of dimers.</text>
</comment>
<dbReference type="SUPFAM" id="SSF50249">
    <property type="entry name" value="Nucleic acid-binding proteins"/>
    <property type="match status" value="1"/>
</dbReference>
<comment type="caution">
    <text evidence="18">The sequence shown here is derived from an EMBL/GenBank/DDBJ whole genome shotgun (WGS) entry which is preliminary data.</text>
</comment>
<dbReference type="GO" id="GO:0008033">
    <property type="term" value="P:tRNA processing"/>
    <property type="evidence" value="ECO:0007669"/>
    <property type="project" value="UniProtKB-UniRule"/>
</dbReference>
<keyword evidence="8 15" id="KW-0479">Metal-binding</keyword>
<keyword evidence="9 15" id="KW-0699">rRNA-binding</keyword>
<comment type="subcellular location">
    <subcellularLocation>
        <location evidence="15">Cytoplasm</location>
    </subcellularLocation>
    <subcellularLocation>
        <location evidence="15">Cell inner membrane</location>
        <topology evidence="15">Peripheral membrane protein</topology>
        <orientation evidence="15">Cytoplasmic side</orientation>
    </subcellularLocation>
</comment>
<gene>
    <name evidence="15" type="primary">rne</name>
    <name evidence="18" type="ORF">JQX14_03415</name>
</gene>
<keyword evidence="10 15" id="KW-0255">Endonuclease</keyword>
<feature type="compositionally biased region" description="Low complexity" evidence="16">
    <location>
        <begin position="734"/>
        <end position="746"/>
    </location>
</feature>
<evidence type="ECO:0000256" key="15">
    <source>
        <dbReference type="HAMAP-Rule" id="MF_00970"/>
    </source>
</evidence>
<feature type="domain" description="S1 motif" evidence="17">
    <location>
        <begin position="38"/>
        <end position="255"/>
    </location>
</feature>
<evidence type="ECO:0000256" key="16">
    <source>
        <dbReference type="SAM" id="MobiDB-lite"/>
    </source>
</evidence>
<dbReference type="GO" id="GO:0008270">
    <property type="term" value="F:zinc ion binding"/>
    <property type="evidence" value="ECO:0007669"/>
    <property type="project" value="UniProtKB-UniRule"/>
</dbReference>
<evidence type="ECO:0000313" key="18">
    <source>
        <dbReference type="EMBL" id="MBM2353570.1"/>
    </source>
</evidence>
<dbReference type="EC" id="3.1.26.12" evidence="15"/>
<feature type="compositionally biased region" description="Basic residues" evidence="16">
    <location>
        <begin position="112"/>
        <end position="123"/>
    </location>
</feature>
<keyword evidence="13 15" id="KW-0694">RNA-binding</keyword>
<dbReference type="Gene3D" id="2.40.50.140">
    <property type="entry name" value="Nucleic acid-binding proteins"/>
    <property type="match status" value="2"/>
</dbReference>
<keyword evidence="15" id="KW-0820">tRNA-binding</keyword>
<evidence type="ECO:0000256" key="11">
    <source>
        <dbReference type="ARBA" id="ARBA00022801"/>
    </source>
</evidence>
<reference evidence="18" key="1">
    <citation type="submission" date="2021-01" db="EMBL/GenBank/DDBJ databases">
        <title>Diatom-associated Roseobacters Show Island Model of Population Structure.</title>
        <authorList>
            <person name="Qu L."/>
            <person name="Feng X."/>
            <person name="Chen Y."/>
            <person name="Li L."/>
            <person name="Wang X."/>
            <person name="Hu Z."/>
            <person name="Wang H."/>
            <person name="Luo H."/>
        </authorList>
    </citation>
    <scope>NUCLEOTIDE SEQUENCE</scope>
    <source>
        <strain evidence="18">SM26-45</strain>
    </source>
</reference>
<dbReference type="GO" id="GO:0005737">
    <property type="term" value="C:cytoplasm"/>
    <property type="evidence" value="ECO:0007669"/>
    <property type="project" value="UniProtKB-SubCell"/>
</dbReference>
<feature type="region of interest" description="Required for zinc-mediated homotetramerization and catalytic activity" evidence="15">
    <location>
        <begin position="540"/>
        <end position="543"/>
    </location>
</feature>
<dbReference type="Proteomes" id="UP000809337">
    <property type="component" value="Unassembled WGS sequence"/>
</dbReference>
<feature type="binding site" evidence="15">
    <location>
        <position position="543"/>
    </location>
    <ligand>
        <name>Zn(2+)</name>
        <dbReference type="ChEBI" id="CHEBI:29105"/>
        <note>ligand shared between dimeric partners</note>
    </ligand>
</feature>
<dbReference type="GO" id="GO:0008995">
    <property type="term" value="F:ribonuclease E activity"/>
    <property type="evidence" value="ECO:0007669"/>
    <property type="project" value="UniProtKB-EC"/>
</dbReference>
<comment type="function">
    <text evidence="15">Endoribonuclease that plays a central role in RNA processing and decay. Required for the maturation of 5S and 16S rRNAs and the majority of tRNAs. Also involved in the degradation of most mRNAs.</text>
</comment>
<evidence type="ECO:0000259" key="17">
    <source>
        <dbReference type="SMART" id="SM00316"/>
    </source>
</evidence>
<feature type="compositionally biased region" description="Low complexity" evidence="16">
    <location>
        <begin position="925"/>
        <end position="943"/>
    </location>
</feature>
<dbReference type="GO" id="GO:0000287">
    <property type="term" value="F:magnesium ion binding"/>
    <property type="evidence" value="ECO:0007669"/>
    <property type="project" value="UniProtKB-UniRule"/>
</dbReference>
<keyword evidence="11 15" id="KW-0378">Hydrolase</keyword>
<feature type="compositionally biased region" description="Basic and acidic residues" evidence="16">
    <location>
        <begin position="854"/>
        <end position="864"/>
    </location>
</feature>
<feature type="compositionally biased region" description="Acidic residues" evidence="16">
    <location>
        <begin position="769"/>
        <end position="781"/>
    </location>
</feature>
<feature type="compositionally biased region" description="Low complexity" evidence="16">
    <location>
        <begin position="794"/>
        <end position="824"/>
    </location>
</feature>
<keyword evidence="14 15" id="KW-0472">Membrane</keyword>
<comment type="similarity">
    <text evidence="1">Belongs to the RNase E/G family. RNase G subfamily.</text>
</comment>
<evidence type="ECO:0000256" key="1">
    <source>
        <dbReference type="ARBA" id="ARBA00005663"/>
    </source>
</evidence>
<dbReference type="GO" id="GO:0009898">
    <property type="term" value="C:cytoplasmic side of plasma membrane"/>
    <property type="evidence" value="ECO:0007669"/>
    <property type="project" value="UniProtKB-UniRule"/>
</dbReference>
<keyword evidence="15" id="KW-0862">Zinc</keyword>
<evidence type="ECO:0000256" key="9">
    <source>
        <dbReference type="ARBA" id="ARBA00022730"/>
    </source>
</evidence>
<feature type="binding site" evidence="15">
    <location>
        <position position="439"/>
    </location>
    <ligand>
        <name>Mg(2+)</name>
        <dbReference type="ChEBI" id="CHEBI:18420"/>
        <note>catalytic</note>
    </ligand>
</feature>
<feature type="compositionally biased region" description="Basic residues" evidence="16">
    <location>
        <begin position="695"/>
        <end position="707"/>
    </location>
</feature>
<name>A0A9Q2NJT4_9RHOB</name>
<evidence type="ECO:0000256" key="3">
    <source>
        <dbReference type="ARBA" id="ARBA00022490"/>
    </source>
</evidence>
<sequence length="958" mass="104388">MPKKMLIDATHAEETRVVVVDGNKVEEFDFESENKRQLAGNIYLAKVTRVEPSLQAAFVDYGGNRHGFLAFSEIHPDYYQIPVADREALMEEERALAEAQRAKDEDDDKPKRSSSRSRSRSRSSTKAEETSSEDAVTSSDDVVGMETIDLSEDSDDVDEGSSPMETVRETPVETPASDDDHDHDHGDEDVAADAADKDDSIESVADEDDSEDIRPVRKPRAKRYKIQEVIKVRQILLVQVVKEERGNKGAALTTYLSLAGRYCVLMPNTARGGGISRKITNAVDRKKLKEIANEIEVPRGAGLIVRTAGAKRTKAEIKRDYEYLQRMWEQIRELTLKSIAPAKIYEEGDLIKRSIRDLYNRDIDEVFVEGERGYRIAKDFMKMIMPSHAKNVKRYEDSLPLFARYQVESYLAGMFNPTVQLPSGGYIVIGVTEALVAIDVNSGRATKEGSIEQTATKTNLEAAAEVARQLRLRDLAGLIVIDFIDMDERKNNAAVEKMMKDKLKTDRARIQVGRISGFGLMEMSRQRLRPGMIEATTQPCQACHGTGLIRSDDNLALSILRQIEEEGTRRRSREVLVKCPVGISNFLMNQKREHIAQIEVRYGLSVRIEGDPTLISPDFNIEKFKTATRVVTAATQVVSVDTSIMDQIDEADARAAEAAEAADIAAEAAQEAKASLPAPQSHPAAEVGEDGEPKPKRRRRRRRRRSKSSTGEDQNGENGRDDDDQNDGNDDASADTSTAETTAETAPAEDKPKPTSSRSRSSAKKTETTGDDAEAAAEDADAAAKPKVTRTRSTRSTSTTAKTATTAKATAAKSTTAKASTAKTTKAKAADVAEEGTAEAATPKPKRTRVSAKAKAEAAAKAEAEAAAQAPVEADAPVEAKADVAAVAETPTPQEEAPAAKVETPEPVAAEPAPEPKAEEPKPEPAAVEPKTEPAAEAPANEDAPAKPKRKGWWSLGG</sequence>
<dbReference type="GO" id="GO:0006402">
    <property type="term" value="P:mRNA catabolic process"/>
    <property type="evidence" value="ECO:0007669"/>
    <property type="project" value="UniProtKB-UniRule"/>
</dbReference>
<dbReference type="EMBL" id="JAFBWN010000002">
    <property type="protein sequence ID" value="MBM2353570.1"/>
    <property type="molecule type" value="Genomic_DNA"/>
</dbReference>
<feature type="binding site" evidence="15">
    <location>
        <position position="482"/>
    </location>
    <ligand>
        <name>Mg(2+)</name>
        <dbReference type="ChEBI" id="CHEBI:18420"/>
        <note>catalytic</note>
    </ligand>
</feature>
<evidence type="ECO:0000256" key="12">
    <source>
        <dbReference type="ARBA" id="ARBA00022842"/>
    </source>
</evidence>
<feature type="compositionally biased region" description="Acidic residues" evidence="16">
    <location>
        <begin position="201"/>
        <end position="211"/>
    </location>
</feature>
<evidence type="ECO:0000256" key="6">
    <source>
        <dbReference type="ARBA" id="ARBA00022694"/>
    </source>
</evidence>
<organism evidence="18 19">
    <name type="scientific">Pseudosulfitobacter pseudonitzschiae</name>
    <dbReference type="NCBI Taxonomy" id="1402135"/>
    <lineage>
        <taxon>Bacteria</taxon>
        <taxon>Pseudomonadati</taxon>
        <taxon>Pseudomonadota</taxon>
        <taxon>Alphaproteobacteria</taxon>
        <taxon>Rhodobacterales</taxon>
        <taxon>Roseobacteraceae</taxon>
        <taxon>Pseudosulfitobacter</taxon>
    </lineage>
</organism>
<comment type="catalytic activity">
    <reaction evidence="15">
        <text>Endonucleolytic cleavage of single-stranded RNA in A- and U-rich regions.</text>
        <dbReference type="EC" id="3.1.26.12"/>
    </reaction>
</comment>
<feature type="compositionally biased region" description="Acidic residues" evidence="16">
    <location>
        <begin position="720"/>
        <end position="733"/>
    </location>
</feature>
<evidence type="ECO:0000256" key="5">
    <source>
        <dbReference type="ARBA" id="ARBA00022552"/>
    </source>
</evidence>
<evidence type="ECO:0000256" key="10">
    <source>
        <dbReference type="ARBA" id="ARBA00022759"/>
    </source>
</evidence>
<keyword evidence="7 15" id="KW-0540">Nuclease</keyword>
<comment type="cofactor">
    <cofactor evidence="15">
        <name>Mg(2+)</name>
        <dbReference type="ChEBI" id="CHEBI:18420"/>
    </cofactor>
    <text evidence="15">Binds 1 Mg(2+) ion per subunit.</text>
</comment>
<feature type="compositionally biased region" description="Basic and acidic residues" evidence="16">
    <location>
        <begin position="93"/>
        <end position="111"/>
    </location>
</feature>
<feature type="binding site" evidence="15">
    <location>
        <position position="540"/>
    </location>
    <ligand>
        <name>Zn(2+)</name>
        <dbReference type="ChEBI" id="CHEBI:29105"/>
        <note>ligand shared between dimeric partners</note>
    </ligand>
</feature>